<dbReference type="InterPro" id="IPR054707">
    <property type="entry name" value="DhpH_subs-bd"/>
</dbReference>
<evidence type="ECO:0000313" key="3">
    <source>
        <dbReference type="Proteomes" id="UP001302812"/>
    </source>
</evidence>
<evidence type="ECO:0000313" key="2">
    <source>
        <dbReference type="EMBL" id="KAK4113519.1"/>
    </source>
</evidence>
<dbReference type="RefSeq" id="XP_064671089.1">
    <property type="nucleotide sequence ID" value="XM_064819144.1"/>
</dbReference>
<reference evidence="2" key="1">
    <citation type="journal article" date="2023" name="Mol. Phylogenet. Evol.">
        <title>Genome-scale phylogeny and comparative genomics of the fungal order Sordariales.</title>
        <authorList>
            <person name="Hensen N."/>
            <person name="Bonometti L."/>
            <person name="Westerberg I."/>
            <person name="Brannstrom I.O."/>
            <person name="Guillou S."/>
            <person name="Cros-Aarteil S."/>
            <person name="Calhoun S."/>
            <person name="Haridas S."/>
            <person name="Kuo A."/>
            <person name="Mondo S."/>
            <person name="Pangilinan J."/>
            <person name="Riley R."/>
            <person name="LaButti K."/>
            <person name="Andreopoulos B."/>
            <person name="Lipzen A."/>
            <person name="Chen C."/>
            <person name="Yan M."/>
            <person name="Daum C."/>
            <person name="Ng V."/>
            <person name="Clum A."/>
            <person name="Steindorff A."/>
            <person name="Ohm R.A."/>
            <person name="Martin F."/>
            <person name="Silar P."/>
            <person name="Natvig D.O."/>
            <person name="Lalanne C."/>
            <person name="Gautier V."/>
            <person name="Ament-Velasquez S.L."/>
            <person name="Kruys A."/>
            <person name="Hutchinson M.I."/>
            <person name="Powell A.J."/>
            <person name="Barry K."/>
            <person name="Miller A.N."/>
            <person name="Grigoriev I.V."/>
            <person name="Debuchy R."/>
            <person name="Gladieux P."/>
            <person name="Hiltunen Thoren M."/>
            <person name="Johannesson H."/>
        </authorList>
    </citation>
    <scope>NUCLEOTIDE SEQUENCE</scope>
    <source>
        <strain evidence="2">CBS 508.74</strain>
    </source>
</reference>
<dbReference type="PANTHER" id="PTHR47469">
    <property type="entry name" value="MONOOXYGENASE-LIKE"/>
    <property type="match status" value="1"/>
</dbReference>
<dbReference type="EMBL" id="MU853339">
    <property type="protein sequence ID" value="KAK4113519.1"/>
    <property type="molecule type" value="Genomic_DNA"/>
</dbReference>
<dbReference type="Proteomes" id="UP001302812">
    <property type="component" value="Unassembled WGS sequence"/>
</dbReference>
<dbReference type="SUPFAM" id="SSF54373">
    <property type="entry name" value="FAD-linked reductases, C-terminal domain"/>
    <property type="match status" value="1"/>
</dbReference>
<protein>
    <submittedName>
        <fullName evidence="2">FAD/NAD(P)-binding domain-containing protein</fullName>
    </submittedName>
</protein>
<dbReference type="Pfam" id="PF22607">
    <property type="entry name" value="FAD_binding-like"/>
    <property type="match status" value="1"/>
</dbReference>
<dbReference type="AlphaFoldDB" id="A0AAN6TFH6"/>
<dbReference type="GeneID" id="89943270"/>
<dbReference type="InterPro" id="IPR053212">
    <property type="entry name" value="DHP_3-monooxygenase"/>
</dbReference>
<comment type="caution">
    <text evidence="2">The sequence shown here is derived from an EMBL/GenBank/DDBJ whole genome shotgun (WGS) entry which is preliminary data.</text>
</comment>
<sequence>MTIGPKSVIIVGGSLAGLMHGVYFKRRGTDVVILEQDPNPIRGSHQAGIAIGPAVEEFLTKYDKTGVQSCTPPMTVRLAFRKQPETKRLLKSAGRNQTSWGLLYRILRANFDGMASDAVPNPPSAREEGEGRVQYYTGQRVTRLEYDRDKQVVSATFVDQGDGKEDTMTADLVIGAYGGRSTVRTLLENTYFENQFTLSFLKKSYIVSYNIPPDTPSFTPGTRLINWVWYSNVDEASPAMAEILTDIHNRLHGNTMPAGLVRPEVWNRQVANTLPHMAGPLAELISATHQTAVFVTKVHDALCQAPVLCDGKVILVGETLAAFRPHFALATEQAARHCLALAKVQEGEKSLDQWAREARVYGKRMWLASRLLGMFGWAGGGSFSNHYVCMSRSW</sequence>
<gene>
    <name evidence="2" type="ORF">N656DRAFT_844430</name>
</gene>
<organism evidence="2 3">
    <name type="scientific">Canariomyces notabilis</name>
    <dbReference type="NCBI Taxonomy" id="2074819"/>
    <lineage>
        <taxon>Eukaryota</taxon>
        <taxon>Fungi</taxon>
        <taxon>Dikarya</taxon>
        <taxon>Ascomycota</taxon>
        <taxon>Pezizomycotina</taxon>
        <taxon>Sordariomycetes</taxon>
        <taxon>Sordariomycetidae</taxon>
        <taxon>Sordariales</taxon>
        <taxon>Chaetomiaceae</taxon>
        <taxon>Canariomyces</taxon>
    </lineage>
</organism>
<evidence type="ECO:0000259" key="1">
    <source>
        <dbReference type="Pfam" id="PF22607"/>
    </source>
</evidence>
<keyword evidence="3" id="KW-1185">Reference proteome</keyword>
<proteinExistence type="predicted"/>
<dbReference type="Gene3D" id="3.30.9.60">
    <property type="match status" value="1"/>
</dbReference>
<accession>A0AAN6TFH6</accession>
<dbReference type="PRINTS" id="PR00420">
    <property type="entry name" value="RNGMNOXGNASE"/>
</dbReference>
<dbReference type="PANTHER" id="PTHR47469:SF2">
    <property type="entry name" value="OS06G0597600 PROTEIN"/>
    <property type="match status" value="1"/>
</dbReference>
<name>A0AAN6TFH6_9PEZI</name>
<dbReference type="SUPFAM" id="SSF51905">
    <property type="entry name" value="FAD/NAD(P)-binding domain"/>
    <property type="match status" value="1"/>
</dbReference>
<dbReference type="InterPro" id="IPR036188">
    <property type="entry name" value="FAD/NAD-bd_sf"/>
</dbReference>
<reference evidence="2" key="2">
    <citation type="submission" date="2023-05" db="EMBL/GenBank/DDBJ databases">
        <authorList>
            <consortium name="Lawrence Berkeley National Laboratory"/>
            <person name="Steindorff A."/>
            <person name="Hensen N."/>
            <person name="Bonometti L."/>
            <person name="Westerberg I."/>
            <person name="Brannstrom I.O."/>
            <person name="Guillou S."/>
            <person name="Cros-Aarteil S."/>
            <person name="Calhoun S."/>
            <person name="Haridas S."/>
            <person name="Kuo A."/>
            <person name="Mondo S."/>
            <person name="Pangilinan J."/>
            <person name="Riley R."/>
            <person name="Labutti K."/>
            <person name="Andreopoulos B."/>
            <person name="Lipzen A."/>
            <person name="Chen C."/>
            <person name="Yanf M."/>
            <person name="Daum C."/>
            <person name="Ng V."/>
            <person name="Clum A."/>
            <person name="Ohm R."/>
            <person name="Martin F."/>
            <person name="Silar P."/>
            <person name="Natvig D."/>
            <person name="Lalanne C."/>
            <person name="Gautier V."/>
            <person name="Ament-Velasquez S.L."/>
            <person name="Kruys A."/>
            <person name="Hutchinson M.I."/>
            <person name="Powell A.J."/>
            <person name="Barry K."/>
            <person name="Miller A.N."/>
            <person name="Grigoriev I.V."/>
            <person name="Debuchy R."/>
            <person name="Gladieux P."/>
            <person name="Thoren M.H."/>
            <person name="Johannesson H."/>
        </authorList>
    </citation>
    <scope>NUCLEOTIDE SEQUENCE</scope>
    <source>
        <strain evidence="2">CBS 508.74</strain>
    </source>
</reference>
<feature type="domain" description="2,6-dihydroxypyridine 3-monooxygenase substrate binding" evidence="1">
    <location>
        <begin position="190"/>
        <end position="300"/>
    </location>
</feature>